<dbReference type="PANTHER" id="PTHR30086:SF20">
    <property type="entry name" value="ARGININE EXPORTER PROTEIN ARGO-RELATED"/>
    <property type="match status" value="1"/>
</dbReference>
<name>A0ABS2QYD9_9BACI</name>
<keyword evidence="4 6" id="KW-1133">Transmembrane helix</keyword>
<evidence type="ECO:0000256" key="4">
    <source>
        <dbReference type="ARBA" id="ARBA00022989"/>
    </source>
</evidence>
<gene>
    <name evidence="7" type="ORF">JOC83_002338</name>
</gene>
<dbReference type="InterPro" id="IPR001123">
    <property type="entry name" value="LeuE-type"/>
</dbReference>
<keyword evidence="8" id="KW-1185">Reference proteome</keyword>
<keyword evidence="2" id="KW-1003">Cell membrane</keyword>
<sequence length="207" mass="23144">MNGFIHGFILAFGLILPMGVQNLFIFNQGLQQPTFKRAMPAVLTASTCDTILIVVSVFSLHIVADFFESVRSILVIGGALFLLYMGWVIWHTQSPVSGDKTLLTPKKQIVFALSVSLLNPHALLDTIGVIGTNSLIYTNEKMLFMLGTIMVSWLYFFLLAFVGRVIGRRDPHQRFQWLLARGSALTIWGMALYMVFSSISMEYSLSL</sequence>
<comment type="caution">
    <text evidence="7">The sequence shown here is derived from an EMBL/GenBank/DDBJ whole genome shotgun (WGS) entry which is preliminary data.</text>
</comment>
<keyword evidence="3 6" id="KW-0812">Transmembrane</keyword>
<dbReference type="EMBL" id="JAFBFC010000004">
    <property type="protein sequence ID" value="MBM7703489.1"/>
    <property type="molecule type" value="Genomic_DNA"/>
</dbReference>
<reference evidence="7 8" key="1">
    <citation type="submission" date="2021-01" db="EMBL/GenBank/DDBJ databases">
        <title>Genomic Encyclopedia of Type Strains, Phase IV (KMG-IV): sequencing the most valuable type-strain genomes for metagenomic binning, comparative biology and taxonomic classification.</title>
        <authorList>
            <person name="Goeker M."/>
        </authorList>
    </citation>
    <scope>NUCLEOTIDE SEQUENCE [LARGE SCALE GENOMIC DNA]</scope>
    <source>
        <strain evidence="7 8">DSM 104297</strain>
    </source>
</reference>
<feature type="transmembrane region" description="Helical" evidence="6">
    <location>
        <begin position="70"/>
        <end position="90"/>
    </location>
</feature>
<feature type="transmembrane region" description="Helical" evidence="6">
    <location>
        <begin position="6"/>
        <end position="26"/>
    </location>
</feature>
<evidence type="ECO:0000256" key="3">
    <source>
        <dbReference type="ARBA" id="ARBA00022692"/>
    </source>
</evidence>
<dbReference type="RefSeq" id="WP_205187395.1">
    <property type="nucleotide sequence ID" value="NZ_JAFBFC010000004.1"/>
</dbReference>
<accession>A0ABS2QYD9</accession>
<evidence type="ECO:0000256" key="2">
    <source>
        <dbReference type="ARBA" id="ARBA00022475"/>
    </source>
</evidence>
<dbReference type="Proteomes" id="UP000809829">
    <property type="component" value="Unassembled WGS sequence"/>
</dbReference>
<evidence type="ECO:0000256" key="1">
    <source>
        <dbReference type="ARBA" id="ARBA00004651"/>
    </source>
</evidence>
<dbReference type="Pfam" id="PF01810">
    <property type="entry name" value="LysE"/>
    <property type="match status" value="1"/>
</dbReference>
<proteinExistence type="predicted"/>
<protein>
    <submittedName>
        <fullName evidence="7">L-lysine exporter family protein LysE/ArgO</fullName>
    </submittedName>
</protein>
<keyword evidence="5 6" id="KW-0472">Membrane</keyword>
<dbReference type="PANTHER" id="PTHR30086">
    <property type="entry name" value="ARGININE EXPORTER PROTEIN ARGO"/>
    <property type="match status" value="1"/>
</dbReference>
<evidence type="ECO:0000313" key="8">
    <source>
        <dbReference type="Proteomes" id="UP000809829"/>
    </source>
</evidence>
<comment type="subcellular location">
    <subcellularLocation>
        <location evidence="1">Cell membrane</location>
        <topology evidence="1">Multi-pass membrane protein</topology>
    </subcellularLocation>
</comment>
<feature type="transmembrane region" description="Helical" evidence="6">
    <location>
        <begin position="38"/>
        <end position="64"/>
    </location>
</feature>
<feature type="transmembrane region" description="Helical" evidence="6">
    <location>
        <begin position="142"/>
        <end position="166"/>
    </location>
</feature>
<evidence type="ECO:0000313" key="7">
    <source>
        <dbReference type="EMBL" id="MBM7703489.1"/>
    </source>
</evidence>
<evidence type="ECO:0000256" key="6">
    <source>
        <dbReference type="SAM" id="Phobius"/>
    </source>
</evidence>
<feature type="transmembrane region" description="Helical" evidence="6">
    <location>
        <begin position="178"/>
        <end position="199"/>
    </location>
</feature>
<feature type="transmembrane region" description="Helical" evidence="6">
    <location>
        <begin position="110"/>
        <end position="130"/>
    </location>
</feature>
<organism evidence="7 8">
    <name type="scientific">Priestia iocasae</name>
    <dbReference type="NCBI Taxonomy" id="2291674"/>
    <lineage>
        <taxon>Bacteria</taxon>
        <taxon>Bacillati</taxon>
        <taxon>Bacillota</taxon>
        <taxon>Bacilli</taxon>
        <taxon>Bacillales</taxon>
        <taxon>Bacillaceae</taxon>
        <taxon>Priestia</taxon>
    </lineage>
</organism>
<evidence type="ECO:0000256" key="5">
    <source>
        <dbReference type="ARBA" id="ARBA00023136"/>
    </source>
</evidence>